<evidence type="ECO:0000313" key="1">
    <source>
        <dbReference type="EMBL" id="OEU18920.1"/>
    </source>
</evidence>
<evidence type="ECO:0000313" key="2">
    <source>
        <dbReference type="Proteomes" id="UP000095751"/>
    </source>
</evidence>
<accession>A0A1E7FL63</accession>
<name>A0A1E7FL63_9STRA</name>
<sequence>MGQDRRAGYCYDFCTGRSSSSPVLVVSGSNNIATGAFNSDCFGLLFSFWFVRSFVRSLT</sequence>
<dbReference type="KEGG" id="fcy:FRACYDRAFT_268492"/>
<organism evidence="1 2">
    <name type="scientific">Fragilariopsis cylindrus CCMP1102</name>
    <dbReference type="NCBI Taxonomy" id="635003"/>
    <lineage>
        <taxon>Eukaryota</taxon>
        <taxon>Sar</taxon>
        <taxon>Stramenopiles</taxon>
        <taxon>Ochrophyta</taxon>
        <taxon>Bacillariophyta</taxon>
        <taxon>Bacillariophyceae</taxon>
        <taxon>Bacillariophycidae</taxon>
        <taxon>Bacillariales</taxon>
        <taxon>Bacillariaceae</taxon>
        <taxon>Fragilariopsis</taxon>
    </lineage>
</organism>
<keyword evidence="2" id="KW-1185">Reference proteome</keyword>
<protein>
    <submittedName>
        <fullName evidence="1">Uncharacterized protein</fullName>
    </submittedName>
</protein>
<dbReference type="AlphaFoldDB" id="A0A1E7FL63"/>
<dbReference type="EMBL" id="KV784356">
    <property type="protein sequence ID" value="OEU18920.1"/>
    <property type="molecule type" value="Genomic_DNA"/>
</dbReference>
<dbReference type="InParanoid" id="A0A1E7FL63"/>
<gene>
    <name evidence="1" type="ORF">FRACYDRAFT_268492</name>
</gene>
<dbReference type="Proteomes" id="UP000095751">
    <property type="component" value="Unassembled WGS sequence"/>
</dbReference>
<reference evidence="1 2" key="1">
    <citation type="submission" date="2016-09" db="EMBL/GenBank/DDBJ databases">
        <title>Extensive genetic diversity and differential bi-allelic expression allows diatom success in the polar Southern Ocean.</title>
        <authorList>
            <consortium name="DOE Joint Genome Institute"/>
            <person name="Mock T."/>
            <person name="Otillar R.P."/>
            <person name="Strauss J."/>
            <person name="Dupont C."/>
            <person name="Frickenhaus S."/>
            <person name="Maumus F."/>
            <person name="Mcmullan M."/>
            <person name="Sanges R."/>
            <person name="Schmutz J."/>
            <person name="Toseland A."/>
            <person name="Valas R."/>
            <person name="Veluchamy A."/>
            <person name="Ward B.J."/>
            <person name="Allen A."/>
            <person name="Barry K."/>
            <person name="Falciatore A."/>
            <person name="Ferrante M."/>
            <person name="Fortunato A.E."/>
            <person name="Gloeckner G."/>
            <person name="Gruber A."/>
            <person name="Hipkin R."/>
            <person name="Janech M."/>
            <person name="Kroth P."/>
            <person name="Leese F."/>
            <person name="Lindquist E."/>
            <person name="Lyon B.R."/>
            <person name="Martin J."/>
            <person name="Mayer C."/>
            <person name="Parker M."/>
            <person name="Quesneville H."/>
            <person name="Raymond J."/>
            <person name="Uhlig C."/>
            <person name="Valentin K.U."/>
            <person name="Worden A.Z."/>
            <person name="Armbrust E.V."/>
            <person name="Bowler C."/>
            <person name="Green B."/>
            <person name="Moulton V."/>
            <person name="Van Oosterhout C."/>
            <person name="Grigoriev I."/>
        </authorList>
    </citation>
    <scope>NUCLEOTIDE SEQUENCE [LARGE SCALE GENOMIC DNA]</scope>
    <source>
        <strain evidence="1 2">CCMP1102</strain>
    </source>
</reference>
<proteinExistence type="predicted"/>